<gene>
    <name evidence="2" type="ORF">ADIS_3589</name>
</gene>
<evidence type="ECO:0000259" key="1">
    <source>
        <dbReference type="Pfam" id="PF13649"/>
    </source>
</evidence>
<dbReference type="SUPFAM" id="SSF53335">
    <property type="entry name" value="S-adenosyl-L-methionine-dependent methyltransferases"/>
    <property type="match status" value="1"/>
</dbReference>
<dbReference type="Proteomes" id="UP000013909">
    <property type="component" value="Unassembled WGS sequence"/>
</dbReference>
<protein>
    <recommendedName>
        <fullName evidence="1">Methyltransferase domain-containing protein</fullName>
    </recommendedName>
</protein>
<dbReference type="AlphaFoldDB" id="R7ZPF6"/>
<evidence type="ECO:0000313" key="2">
    <source>
        <dbReference type="EMBL" id="EON76001.1"/>
    </source>
</evidence>
<keyword evidence="3" id="KW-1185">Reference proteome</keyword>
<dbReference type="InterPro" id="IPR041698">
    <property type="entry name" value="Methyltransf_25"/>
</dbReference>
<dbReference type="InterPro" id="IPR029063">
    <property type="entry name" value="SAM-dependent_MTases_sf"/>
</dbReference>
<sequence length="240" mass="27580">MNFATRSYEPELMDAPLLSKEDFHANLEEIVLINRYLGGASVTYQGMRMLIQQAGLKQAHVTDIGSGAGDIFAYLIRRFGGFPMTYTAVDVQPEAETFARRFFPDSSRKVQWRIADYREVFEEANGTDIVTASLFCHHLDDAALREFLRGALRHARIGVVINDLHRHPFAYYSIRLLTRLFSKSRFTRHDAPLSVLRGFTGGEWREHLHEAGVSKYGLQWRWAFRHLLVIPKNGQVVRQP</sequence>
<dbReference type="PATRIC" id="fig|1288963.3.peg.3580"/>
<name>R7ZPF6_9BACT</name>
<reference evidence="2 3" key="1">
    <citation type="submission" date="2013-02" db="EMBL/GenBank/DDBJ databases">
        <title>A novel strain isolated from Lonar lake, Maharashtra, India.</title>
        <authorList>
            <person name="Singh A."/>
        </authorList>
    </citation>
    <scope>NUCLEOTIDE SEQUENCE [LARGE SCALE GENOMIC DNA]</scope>
    <source>
        <strain evidence="2 3">AK24</strain>
    </source>
</reference>
<dbReference type="STRING" id="1232681.ADIS_3589"/>
<organism evidence="2 3">
    <name type="scientific">Lunatimonas lonarensis</name>
    <dbReference type="NCBI Taxonomy" id="1232681"/>
    <lineage>
        <taxon>Bacteria</taxon>
        <taxon>Pseudomonadati</taxon>
        <taxon>Bacteroidota</taxon>
        <taxon>Cytophagia</taxon>
        <taxon>Cytophagales</taxon>
        <taxon>Cyclobacteriaceae</taxon>
    </lineage>
</organism>
<dbReference type="EMBL" id="AQHR01000091">
    <property type="protein sequence ID" value="EON76001.1"/>
    <property type="molecule type" value="Genomic_DNA"/>
</dbReference>
<evidence type="ECO:0000313" key="3">
    <source>
        <dbReference type="Proteomes" id="UP000013909"/>
    </source>
</evidence>
<dbReference type="RefSeq" id="WP_010855721.1">
    <property type="nucleotide sequence ID" value="NZ_AQHR01000091.1"/>
</dbReference>
<proteinExistence type="predicted"/>
<dbReference type="Pfam" id="PF13649">
    <property type="entry name" value="Methyltransf_25"/>
    <property type="match status" value="1"/>
</dbReference>
<dbReference type="OrthoDB" id="9800454at2"/>
<comment type="caution">
    <text evidence="2">The sequence shown here is derived from an EMBL/GenBank/DDBJ whole genome shotgun (WGS) entry which is preliminary data.</text>
</comment>
<feature type="domain" description="Methyltransferase" evidence="1">
    <location>
        <begin position="61"/>
        <end position="156"/>
    </location>
</feature>
<dbReference type="CDD" id="cd02440">
    <property type="entry name" value="AdoMet_MTases"/>
    <property type="match status" value="1"/>
</dbReference>
<dbReference type="Gene3D" id="3.40.50.150">
    <property type="entry name" value="Vaccinia Virus protein VP39"/>
    <property type="match status" value="1"/>
</dbReference>
<accession>R7ZPF6</accession>